<dbReference type="SUPFAM" id="SSF56935">
    <property type="entry name" value="Porins"/>
    <property type="match status" value="1"/>
</dbReference>
<dbReference type="Pfam" id="PF13715">
    <property type="entry name" value="CarbopepD_reg_2"/>
    <property type="match status" value="1"/>
</dbReference>
<dbReference type="InterPro" id="IPR036942">
    <property type="entry name" value="Beta-barrel_TonB_sf"/>
</dbReference>
<dbReference type="InterPro" id="IPR008969">
    <property type="entry name" value="CarboxyPept-like_regulatory"/>
</dbReference>
<dbReference type="InterPro" id="IPR041700">
    <property type="entry name" value="OMP_b-brl_3"/>
</dbReference>
<proteinExistence type="predicted"/>
<reference evidence="6 7" key="1">
    <citation type="submission" date="2020-08" db="EMBL/GenBank/DDBJ databases">
        <title>Genome public.</title>
        <authorList>
            <person name="Liu C."/>
            <person name="Sun Q."/>
        </authorList>
    </citation>
    <scope>NUCLEOTIDE SEQUENCE [LARGE SCALE GENOMIC DNA]</scope>
    <source>
        <strain evidence="6 7">NSJ-79</strain>
    </source>
</reference>
<name>A0ABR7DNZ8_9BACT</name>
<evidence type="ECO:0000256" key="4">
    <source>
        <dbReference type="SAM" id="SignalP"/>
    </source>
</evidence>
<keyword evidence="7" id="KW-1185">Reference proteome</keyword>
<evidence type="ECO:0000256" key="2">
    <source>
        <dbReference type="ARBA" id="ARBA00023136"/>
    </source>
</evidence>
<protein>
    <submittedName>
        <fullName evidence="6">TonB-dependent receptor</fullName>
    </submittedName>
</protein>
<feature type="chain" id="PRO_5046228487" evidence="4">
    <location>
        <begin position="22"/>
        <end position="792"/>
    </location>
</feature>
<gene>
    <name evidence="6" type="ORF">H8S65_07045</name>
</gene>
<comment type="subcellular location">
    <subcellularLocation>
        <location evidence="1">Cell outer membrane</location>
    </subcellularLocation>
</comment>
<evidence type="ECO:0000259" key="5">
    <source>
        <dbReference type="Pfam" id="PF14905"/>
    </source>
</evidence>
<dbReference type="Gene3D" id="2.60.40.10">
    <property type="entry name" value="Immunoglobulins"/>
    <property type="match status" value="1"/>
</dbReference>
<dbReference type="Gene3D" id="2.170.130.10">
    <property type="entry name" value="TonB-dependent receptor, plug domain"/>
    <property type="match status" value="1"/>
</dbReference>
<sequence length="792" mass="88963">MKRVSVLILLTVATLSVHVYGQTNTTVYGGHIQNHQGEAVDYATVVLLRNGDQIAGGVTDSIGNFALKADTGAYTLIIQCIGFETIHKSIRLSADTREAFILETSTYALKEVVVQAPNIERKADRFVVNVSPASGKDGTELLSQAPGVWLTDENISINGASGTKVFVDNREIKLSGEELLSYLRSLKSEDIRRIEVIPIAGAEYDANMRGGVIRIALRRRLDNGVQGNISMGTVLAPSLTRYLPSAGLHARIGKWSIQAAASGIFTPNDRSKMSSEREYPEEAVHFSSLSGFDTRSGYGTGRLGAIFEIDTANSVGGEIEYIRQTAKGPSWSRTNLTKGEFMLNSNGKYGQRSQYQTVTATMNYLHKIDNRGSAIKLIVDYANKKSKGDNDYSVTQKTEMLKHDSLYRSHADATYEIVTSDLSGLKYFNKNLSLNAGLKYTHTSMDDYSRYDGLSQQQEWEENPVYGHSLKYKENIMGAYASFSAEAGKWSLIAGLRGEYTQTDDRSDRIKRDYFDFFPNLSATYAFDRMKKWMLVGQYARNIERPAFYTLNPNRLQTSDYSYQIGNPYLRPTYINRFSATLVYNYRYTLTVGGNLHHDLIREFCKQDAGNPDISYITYENHHSENHWFVAINLPMQPTAWCNLTANFVGVRQDIRMTEEAAFKAHYLAFANANATFLLPADFTAEVQYSGTSRLYSGNSEVAPRHTVNLAVRKKFADNRFLLTASANNIFDRQQSFVSRIDAYTTYSRYESALSGRTFKISLTWNFNSGKKVKKSKIERSSADERSRLNEK</sequence>
<dbReference type="Proteomes" id="UP000651475">
    <property type="component" value="Unassembled WGS sequence"/>
</dbReference>
<evidence type="ECO:0000313" key="6">
    <source>
        <dbReference type="EMBL" id="MBC5632523.1"/>
    </source>
</evidence>
<dbReference type="EMBL" id="JACOOJ010000009">
    <property type="protein sequence ID" value="MBC5632523.1"/>
    <property type="molecule type" value="Genomic_DNA"/>
</dbReference>
<keyword evidence="4" id="KW-0732">Signal</keyword>
<dbReference type="Pfam" id="PF14905">
    <property type="entry name" value="OMP_b-brl_3"/>
    <property type="match status" value="1"/>
</dbReference>
<dbReference type="RefSeq" id="WP_186929286.1">
    <property type="nucleotide sequence ID" value="NZ_JACOOJ010000009.1"/>
</dbReference>
<dbReference type="InterPro" id="IPR037066">
    <property type="entry name" value="Plug_dom_sf"/>
</dbReference>
<feature type="signal peptide" evidence="4">
    <location>
        <begin position="1"/>
        <end position="21"/>
    </location>
</feature>
<dbReference type="SUPFAM" id="SSF49464">
    <property type="entry name" value="Carboxypeptidase regulatory domain-like"/>
    <property type="match status" value="1"/>
</dbReference>
<evidence type="ECO:0000256" key="1">
    <source>
        <dbReference type="ARBA" id="ARBA00004442"/>
    </source>
</evidence>
<keyword evidence="2" id="KW-0472">Membrane</keyword>
<keyword evidence="6" id="KW-0675">Receptor</keyword>
<dbReference type="InterPro" id="IPR013783">
    <property type="entry name" value="Ig-like_fold"/>
</dbReference>
<keyword evidence="3" id="KW-0998">Cell outer membrane</keyword>
<evidence type="ECO:0000256" key="3">
    <source>
        <dbReference type="ARBA" id="ARBA00023237"/>
    </source>
</evidence>
<accession>A0ABR7DNZ8</accession>
<comment type="caution">
    <text evidence="6">The sequence shown here is derived from an EMBL/GenBank/DDBJ whole genome shotgun (WGS) entry which is preliminary data.</text>
</comment>
<evidence type="ECO:0000313" key="7">
    <source>
        <dbReference type="Proteomes" id="UP000651475"/>
    </source>
</evidence>
<organism evidence="6 7">
    <name type="scientific">Parabacteroides hominis</name>
    <dbReference type="NCBI Taxonomy" id="2763057"/>
    <lineage>
        <taxon>Bacteria</taxon>
        <taxon>Pseudomonadati</taxon>
        <taxon>Bacteroidota</taxon>
        <taxon>Bacteroidia</taxon>
        <taxon>Bacteroidales</taxon>
        <taxon>Tannerellaceae</taxon>
        <taxon>Parabacteroides</taxon>
    </lineage>
</organism>
<feature type="domain" description="Outer membrane protein beta-barrel" evidence="5">
    <location>
        <begin position="366"/>
        <end position="765"/>
    </location>
</feature>
<dbReference type="Gene3D" id="2.40.170.20">
    <property type="entry name" value="TonB-dependent receptor, beta-barrel domain"/>
    <property type="match status" value="1"/>
</dbReference>